<evidence type="ECO:0000313" key="2">
    <source>
        <dbReference type="EMBL" id="KAF8907932.1"/>
    </source>
</evidence>
<protein>
    <submittedName>
        <fullName evidence="2">Uncharacterized protein</fullName>
    </submittedName>
</protein>
<feature type="compositionally biased region" description="Low complexity" evidence="1">
    <location>
        <begin position="85"/>
        <end position="100"/>
    </location>
</feature>
<feature type="region of interest" description="Disordered" evidence="1">
    <location>
        <begin position="28"/>
        <end position="115"/>
    </location>
</feature>
<reference evidence="2" key="1">
    <citation type="submission" date="2020-11" db="EMBL/GenBank/DDBJ databases">
        <authorList>
            <consortium name="DOE Joint Genome Institute"/>
            <person name="Ahrendt S."/>
            <person name="Riley R."/>
            <person name="Andreopoulos W."/>
            <person name="LaButti K."/>
            <person name="Pangilinan J."/>
            <person name="Ruiz-duenas F.J."/>
            <person name="Barrasa J.M."/>
            <person name="Sanchez-Garcia M."/>
            <person name="Camarero S."/>
            <person name="Miyauchi S."/>
            <person name="Serrano A."/>
            <person name="Linde D."/>
            <person name="Babiker R."/>
            <person name="Drula E."/>
            <person name="Ayuso-Fernandez I."/>
            <person name="Pacheco R."/>
            <person name="Padilla G."/>
            <person name="Ferreira P."/>
            <person name="Barriuso J."/>
            <person name="Kellner H."/>
            <person name="Castanera R."/>
            <person name="Alfaro M."/>
            <person name="Ramirez L."/>
            <person name="Pisabarro A.G."/>
            <person name="Kuo A."/>
            <person name="Tritt A."/>
            <person name="Lipzen A."/>
            <person name="He G."/>
            <person name="Yan M."/>
            <person name="Ng V."/>
            <person name="Cullen D."/>
            <person name="Martin F."/>
            <person name="Rosso M.-N."/>
            <person name="Henrissat B."/>
            <person name="Hibbett D."/>
            <person name="Martinez A.T."/>
            <person name="Grigoriev I.V."/>
        </authorList>
    </citation>
    <scope>NUCLEOTIDE SEQUENCE</scope>
    <source>
        <strain evidence="2">AH 44721</strain>
    </source>
</reference>
<dbReference type="Proteomes" id="UP000724874">
    <property type="component" value="Unassembled WGS sequence"/>
</dbReference>
<evidence type="ECO:0000256" key="1">
    <source>
        <dbReference type="SAM" id="MobiDB-lite"/>
    </source>
</evidence>
<keyword evidence="3" id="KW-1185">Reference proteome</keyword>
<comment type="caution">
    <text evidence="2">The sequence shown here is derived from an EMBL/GenBank/DDBJ whole genome shotgun (WGS) entry which is preliminary data.</text>
</comment>
<name>A0A9P5NWS9_GYMJU</name>
<proteinExistence type="predicted"/>
<sequence>MEGMYGGFRFSKGVLTIRSCMQETNKVGYRTPVQPRPGAYSPVVQPTEHHPPTQLPNKKKPETEIASETSTSIELQRPTKRSRRSPSSNSASSSNAPTPSQGIVQKRKKVRRMGREKIGDGFILQRDPREARELIHVAETVSAARKVLECADDECEMEETQERM</sequence>
<dbReference type="AlphaFoldDB" id="A0A9P5NWS9"/>
<gene>
    <name evidence="2" type="ORF">CPB84DRAFT_246328</name>
</gene>
<accession>A0A9P5NWS9</accession>
<dbReference type="EMBL" id="JADNYJ010000013">
    <property type="protein sequence ID" value="KAF8907932.1"/>
    <property type="molecule type" value="Genomic_DNA"/>
</dbReference>
<evidence type="ECO:0000313" key="3">
    <source>
        <dbReference type="Proteomes" id="UP000724874"/>
    </source>
</evidence>
<organism evidence="2 3">
    <name type="scientific">Gymnopilus junonius</name>
    <name type="common">Spectacular rustgill mushroom</name>
    <name type="synonym">Gymnopilus spectabilis subsp. junonius</name>
    <dbReference type="NCBI Taxonomy" id="109634"/>
    <lineage>
        <taxon>Eukaryota</taxon>
        <taxon>Fungi</taxon>
        <taxon>Dikarya</taxon>
        <taxon>Basidiomycota</taxon>
        <taxon>Agaricomycotina</taxon>
        <taxon>Agaricomycetes</taxon>
        <taxon>Agaricomycetidae</taxon>
        <taxon>Agaricales</taxon>
        <taxon>Agaricineae</taxon>
        <taxon>Hymenogastraceae</taxon>
        <taxon>Gymnopilus</taxon>
    </lineage>
</organism>